<comment type="caution">
    <text evidence="2">The sequence shown here is derived from an EMBL/GenBank/DDBJ whole genome shotgun (WGS) entry which is preliminary data.</text>
</comment>
<feature type="domain" description="HD" evidence="1">
    <location>
        <begin position="36"/>
        <end position="126"/>
    </location>
</feature>
<dbReference type="Pfam" id="PF01966">
    <property type="entry name" value="HD"/>
    <property type="match status" value="1"/>
</dbReference>
<dbReference type="RefSeq" id="WP_344449534.1">
    <property type="nucleotide sequence ID" value="NZ_BAAATZ010000006.1"/>
</dbReference>
<name>A0ABN3U0V0_9ACTN</name>
<dbReference type="PANTHER" id="PTHR21174:SF0">
    <property type="entry name" value="HD PHOSPHOHYDROLASE FAMILY PROTEIN-RELATED"/>
    <property type="match status" value="1"/>
</dbReference>
<evidence type="ECO:0000313" key="3">
    <source>
        <dbReference type="Proteomes" id="UP001501842"/>
    </source>
</evidence>
<evidence type="ECO:0000313" key="2">
    <source>
        <dbReference type="EMBL" id="GAA2722551.1"/>
    </source>
</evidence>
<dbReference type="PIRSF" id="PIRSF035170">
    <property type="entry name" value="HD_phosphohydro"/>
    <property type="match status" value="1"/>
</dbReference>
<protein>
    <recommendedName>
        <fullName evidence="1">HD domain-containing protein</fullName>
    </recommendedName>
</protein>
<dbReference type="EMBL" id="BAAATZ010000006">
    <property type="protein sequence ID" value="GAA2722551.1"/>
    <property type="molecule type" value="Genomic_DNA"/>
</dbReference>
<proteinExistence type="predicted"/>
<organism evidence="2 3">
    <name type="scientific">Actinocorallia aurantiaca</name>
    <dbReference type="NCBI Taxonomy" id="46204"/>
    <lineage>
        <taxon>Bacteria</taxon>
        <taxon>Bacillati</taxon>
        <taxon>Actinomycetota</taxon>
        <taxon>Actinomycetes</taxon>
        <taxon>Streptosporangiales</taxon>
        <taxon>Thermomonosporaceae</taxon>
        <taxon>Actinocorallia</taxon>
    </lineage>
</organism>
<keyword evidence="3" id="KW-1185">Reference proteome</keyword>
<dbReference type="InterPro" id="IPR009218">
    <property type="entry name" value="HD_phosphohydro"/>
</dbReference>
<dbReference type="InterPro" id="IPR006674">
    <property type="entry name" value="HD_domain"/>
</dbReference>
<accession>A0ABN3U0V0</accession>
<dbReference type="SUPFAM" id="SSF109604">
    <property type="entry name" value="HD-domain/PDEase-like"/>
    <property type="match status" value="1"/>
</dbReference>
<evidence type="ECO:0000259" key="1">
    <source>
        <dbReference type="Pfam" id="PF01966"/>
    </source>
</evidence>
<reference evidence="3" key="1">
    <citation type="journal article" date="2019" name="Int. J. Syst. Evol. Microbiol.">
        <title>The Global Catalogue of Microorganisms (GCM) 10K type strain sequencing project: providing services to taxonomists for standard genome sequencing and annotation.</title>
        <authorList>
            <consortium name="The Broad Institute Genomics Platform"/>
            <consortium name="The Broad Institute Genome Sequencing Center for Infectious Disease"/>
            <person name="Wu L."/>
            <person name="Ma J."/>
        </authorList>
    </citation>
    <scope>NUCLEOTIDE SEQUENCE [LARGE SCALE GENOMIC DNA]</scope>
    <source>
        <strain evidence="3">JCM 8201</strain>
    </source>
</reference>
<dbReference type="Proteomes" id="UP001501842">
    <property type="component" value="Unassembled WGS sequence"/>
</dbReference>
<sequence length="202" mass="22738">MDLVARWTDLAGESTRRLGEELVGCYAEPHRRYHTLQHLKSVLDLVDEFAEEAEDPDVVRLAAWFHDAVYDPQRDDNEERSAVLAERMLADTSLEPERVREVAALVRMTKTHDPGDRDGRVLCDADLAVLGADPETYAAYTRAVREEYAFVPDEYFAAGRAAVLEQLLALPSLFHTPAGRARFEENARANLRAELRSLKEGG</sequence>
<gene>
    <name evidence="2" type="ORF">GCM10010439_15560</name>
</gene>
<dbReference type="Gene3D" id="1.10.3210.10">
    <property type="entry name" value="Hypothetical protein af1432"/>
    <property type="match status" value="1"/>
</dbReference>
<dbReference type="PANTHER" id="PTHR21174">
    <property type="match status" value="1"/>
</dbReference>